<protein>
    <submittedName>
        <fullName evidence="5">Enoyl-CoA hydratase</fullName>
        <ecNumber evidence="5">4.2.1.17</ecNumber>
    </submittedName>
</protein>
<evidence type="ECO:0000313" key="6">
    <source>
        <dbReference type="Proteomes" id="UP000001953"/>
    </source>
</evidence>
<dbReference type="EC" id="4.2.1.17" evidence="5"/>
<dbReference type="Gene3D" id="3.90.226.10">
    <property type="entry name" value="2-enoyl-CoA Hydratase, Chain A, domain 1"/>
    <property type="match status" value="1"/>
</dbReference>
<dbReference type="NCBIfam" id="NF004681">
    <property type="entry name" value="PRK06023.1"/>
    <property type="match status" value="1"/>
</dbReference>
<accession>Q1QQ37</accession>
<evidence type="ECO:0000256" key="3">
    <source>
        <dbReference type="ARBA" id="ARBA00023140"/>
    </source>
</evidence>
<reference evidence="5 6" key="1">
    <citation type="submission" date="2006-03" db="EMBL/GenBank/DDBJ databases">
        <title>Complete sequence of chromosome of Nitrobacter hamburgensis X14.</title>
        <authorList>
            <consortium name="US DOE Joint Genome Institute"/>
            <person name="Copeland A."/>
            <person name="Lucas S."/>
            <person name="Lapidus A."/>
            <person name="Barry K."/>
            <person name="Detter J.C."/>
            <person name="Glavina del Rio T."/>
            <person name="Hammon N."/>
            <person name="Israni S."/>
            <person name="Dalin E."/>
            <person name="Tice H."/>
            <person name="Pitluck S."/>
            <person name="Chain P."/>
            <person name="Malfatti S."/>
            <person name="Shin M."/>
            <person name="Vergez L."/>
            <person name="Schmutz J."/>
            <person name="Larimer F."/>
            <person name="Land M."/>
            <person name="Hauser L."/>
            <person name="Kyrpides N."/>
            <person name="Ivanova N."/>
            <person name="Ward B."/>
            <person name="Arp D."/>
            <person name="Klotz M."/>
            <person name="Stein L."/>
            <person name="O'Mullan G."/>
            <person name="Starkenburg S."/>
            <person name="Sayavedra L."/>
            <person name="Poret-Peterson A.T."/>
            <person name="Gentry M.E."/>
            <person name="Bruce D."/>
            <person name="Richardson P."/>
        </authorList>
    </citation>
    <scope>NUCLEOTIDE SEQUENCE [LARGE SCALE GENOMIC DNA]</scope>
    <source>
        <strain evidence="6">DSM 10229 / NCIMB 13809 / X14</strain>
    </source>
</reference>
<dbReference type="eggNOG" id="COG1024">
    <property type="taxonomic scope" value="Bacteria"/>
</dbReference>
<dbReference type="Proteomes" id="UP000001953">
    <property type="component" value="Chromosome"/>
</dbReference>
<evidence type="ECO:0000256" key="1">
    <source>
        <dbReference type="ARBA" id="ARBA00004275"/>
    </source>
</evidence>
<gene>
    <name evidence="5" type="ordered locus">Nham_0781</name>
</gene>
<evidence type="ECO:0000256" key="2">
    <source>
        <dbReference type="ARBA" id="ARBA00005254"/>
    </source>
</evidence>
<dbReference type="SUPFAM" id="SSF52096">
    <property type="entry name" value="ClpP/crotonase"/>
    <property type="match status" value="1"/>
</dbReference>
<dbReference type="HOGENOM" id="CLU_009834_7_2_5"/>
<dbReference type="GO" id="GO:0004165">
    <property type="term" value="F:delta(3)-delta(2)-enoyl-CoA isomerase activity"/>
    <property type="evidence" value="ECO:0007669"/>
    <property type="project" value="UniProtKB-ARBA"/>
</dbReference>
<dbReference type="EMBL" id="CP000319">
    <property type="protein sequence ID" value="ABE61660.1"/>
    <property type="molecule type" value="Genomic_DNA"/>
</dbReference>
<dbReference type="PANTHER" id="PTHR43684:SF1">
    <property type="entry name" value="ENOYL-COA DELTA ISOMERASE 2"/>
    <property type="match status" value="1"/>
</dbReference>
<dbReference type="Gene3D" id="1.10.12.10">
    <property type="entry name" value="Lyase 2-enoyl-coa Hydratase, Chain A, domain 2"/>
    <property type="match status" value="1"/>
</dbReference>
<sequence length="264" mass="28463">MNRAARDSEHVMTGHLIVSDDNAIRVITMRRPEKKNAITRDMYRAMSDAIDSAQNDPAIRCIVITGGSGVFTAGNDLDDFLKDSTSGGGAPRASDAVTFLYSLVHNTKPLIAAVDGIAIGIGTTMLFHCDHVLAARTATFSTPFIHLGLVPEGASSLLAPRTMGHQRAFAMLVMGRTLSADEAREAGFVNTVVAPGHTEAEAGKVARDICALPAEAVALSRKLLKPPPEELTRRIDRESHLFAERLHSEEAIAAFQAFFTRKKE</sequence>
<proteinExistence type="inferred from homology"/>
<evidence type="ECO:0000256" key="4">
    <source>
        <dbReference type="ARBA" id="ARBA00023235"/>
    </source>
</evidence>
<dbReference type="KEGG" id="nha:Nham_0781"/>
<comment type="similarity">
    <text evidence="2">Belongs to the enoyl-CoA hydratase/isomerase family.</text>
</comment>
<dbReference type="PANTHER" id="PTHR43684">
    <property type="match status" value="1"/>
</dbReference>
<dbReference type="InterPro" id="IPR001753">
    <property type="entry name" value="Enoyl-CoA_hydra/iso"/>
</dbReference>
<keyword evidence="6" id="KW-1185">Reference proteome</keyword>
<keyword evidence="5" id="KW-0456">Lyase</keyword>
<name>Q1QQ37_NITHX</name>
<dbReference type="STRING" id="323097.Nham_0781"/>
<keyword evidence="3" id="KW-0576">Peroxisome</keyword>
<dbReference type="CDD" id="cd06558">
    <property type="entry name" value="crotonase-like"/>
    <property type="match status" value="1"/>
</dbReference>
<dbReference type="InterPro" id="IPR051053">
    <property type="entry name" value="ECH/Chromodomain_protein"/>
</dbReference>
<comment type="subcellular location">
    <subcellularLocation>
        <location evidence="1">Peroxisome</location>
    </subcellularLocation>
</comment>
<dbReference type="GO" id="GO:0004300">
    <property type="term" value="F:enoyl-CoA hydratase activity"/>
    <property type="evidence" value="ECO:0007669"/>
    <property type="project" value="UniProtKB-EC"/>
</dbReference>
<dbReference type="Pfam" id="PF00378">
    <property type="entry name" value="ECH_1"/>
    <property type="match status" value="1"/>
</dbReference>
<dbReference type="InterPro" id="IPR029045">
    <property type="entry name" value="ClpP/crotonase-like_dom_sf"/>
</dbReference>
<dbReference type="InterPro" id="IPR014748">
    <property type="entry name" value="Enoyl-CoA_hydra_C"/>
</dbReference>
<organism evidence="5 6">
    <name type="scientific">Nitrobacter hamburgensis (strain DSM 10229 / NCIMB 13809 / X14)</name>
    <dbReference type="NCBI Taxonomy" id="323097"/>
    <lineage>
        <taxon>Bacteria</taxon>
        <taxon>Pseudomonadati</taxon>
        <taxon>Pseudomonadota</taxon>
        <taxon>Alphaproteobacteria</taxon>
        <taxon>Hyphomicrobiales</taxon>
        <taxon>Nitrobacteraceae</taxon>
        <taxon>Nitrobacter</taxon>
    </lineage>
</organism>
<dbReference type="AlphaFoldDB" id="Q1QQ37"/>
<keyword evidence="4" id="KW-0413">Isomerase</keyword>
<evidence type="ECO:0000313" key="5">
    <source>
        <dbReference type="EMBL" id="ABE61660.1"/>
    </source>
</evidence>